<dbReference type="InterPro" id="IPR022398">
    <property type="entry name" value="Peptidase_S8_His-AS"/>
</dbReference>
<evidence type="ECO:0000313" key="17">
    <source>
        <dbReference type="EMBL" id="KAB3530007.1"/>
    </source>
</evidence>
<keyword evidence="18" id="KW-1185">Reference proteome</keyword>
<dbReference type="Gene3D" id="2.60.40.1710">
    <property type="entry name" value="Subtilisin-like superfamily"/>
    <property type="match status" value="1"/>
</dbReference>
<feature type="active site" description="Charge relay system" evidence="9 10">
    <location>
        <position position="216"/>
    </location>
</feature>
<dbReference type="Gene3D" id="3.40.50.200">
    <property type="entry name" value="Peptidase S8/S53 domain"/>
    <property type="match status" value="1"/>
</dbReference>
<proteinExistence type="inferred from homology"/>
<dbReference type="PROSITE" id="PS00136">
    <property type="entry name" value="SUBTILASE_ASP"/>
    <property type="match status" value="1"/>
</dbReference>
<keyword evidence="7 10" id="KW-0378">Hydrolase</keyword>
<dbReference type="InterPro" id="IPR046450">
    <property type="entry name" value="PA_dom_sf"/>
</dbReference>
<comment type="caution">
    <text evidence="17">The sequence shown here is derived from an EMBL/GenBank/DDBJ whole genome shotgun (WGS) entry which is preliminary data.</text>
</comment>
<evidence type="ECO:0000313" key="18">
    <source>
        <dbReference type="Proteomes" id="UP000465601"/>
    </source>
</evidence>
<organism evidence="17 18">
    <name type="scientific">Alkaliphilus serpentinus</name>
    <dbReference type="NCBI Taxonomy" id="1482731"/>
    <lineage>
        <taxon>Bacteria</taxon>
        <taxon>Bacillati</taxon>
        <taxon>Bacillota</taxon>
        <taxon>Clostridia</taxon>
        <taxon>Peptostreptococcales</taxon>
        <taxon>Natronincolaceae</taxon>
        <taxon>Alkaliphilus</taxon>
    </lineage>
</organism>
<dbReference type="Gene3D" id="3.50.30.30">
    <property type="match status" value="1"/>
</dbReference>
<dbReference type="GO" id="GO:0016020">
    <property type="term" value="C:membrane"/>
    <property type="evidence" value="ECO:0007669"/>
    <property type="project" value="InterPro"/>
</dbReference>
<comment type="similarity">
    <text evidence="1 10 11">Belongs to the peptidase S8 family.</text>
</comment>
<feature type="domain" description="C5a peptidase/Subtilisin-like protease SBT2-like Fn3-like" evidence="16">
    <location>
        <begin position="693"/>
        <end position="803"/>
    </location>
</feature>
<dbReference type="InterPro" id="IPR036852">
    <property type="entry name" value="Peptidase_S8/S53_dom_sf"/>
</dbReference>
<evidence type="ECO:0000256" key="12">
    <source>
        <dbReference type="SAM" id="SignalP"/>
    </source>
</evidence>
<dbReference type="Pfam" id="PF02225">
    <property type="entry name" value="PA"/>
    <property type="match status" value="1"/>
</dbReference>
<dbReference type="PRINTS" id="PR00723">
    <property type="entry name" value="SUBTILISIN"/>
</dbReference>
<dbReference type="OrthoDB" id="9762689at2"/>
<keyword evidence="5 12" id="KW-0732">Signal</keyword>
<evidence type="ECO:0000259" key="13">
    <source>
        <dbReference type="Pfam" id="PF00082"/>
    </source>
</evidence>
<keyword evidence="3" id="KW-0964">Secreted</keyword>
<evidence type="ECO:0000256" key="4">
    <source>
        <dbReference type="ARBA" id="ARBA00022670"/>
    </source>
</evidence>
<feature type="chain" id="PRO_5032381076" evidence="12">
    <location>
        <begin position="41"/>
        <end position="1337"/>
    </location>
</feature>
<dbReference type="GO" id="GO:0006508">
    <property type="term" value="P:proteolysis"/>
    <property type="evidence" value="ECO:0007669"/>
    <property type="project" value="UniProtKB-KW"/>
</dbReference>
<feature type="signal peptide" evidence="12">
    <location>
        <begin position="1"/>
        <end position="40"/>
    </location>
</feature>
<keyword evidence="6" id="KW-0677">Repeat</keyword>
<dbReference type="Pfam" id="PF00082">
    <property type="entry name" value="Peptidase_S8"/>
    <property type="match status" value="1"/>
</dbReference>
<evidence type="ECO:0000256" key="7">
    <source>
        <dbReference type="ARBA" id="ARBA00022801"/>
    </source>
</evidence>
<name>A0A833HNU6_9FIRM</name>
<dbReference type="InterPro" id="IPR034216">
    <property type="entry name" value="C5a_Peptidase"/>
</dbReference>
<dbReference type="InterPro" id="IPR050131">
    <property type="entry name" value="Peptidase_S8_subtilisin-like"/>
</dbReference>
<feature type="domain" description="Peptidase S8/S53" evidence="13">
    <location>
        <begin position="207"/>
        <end position="669"/>
    </location>
</feature>
<dbReference type="InterPro" id="IPR010435">
    <property type="entry name" value="C5a/SBT2-like_Fn3"/>
</dbReference>
<feature type="domain" description="PA" evidence="14">
    <location>
        <begin position="469"/>
        <end position="541"/>
    </location>
</feature>
<evidence type="ECO:0000256" key="8">
    <source>
        <dbReference type="ARBA" id="ARBA00022825"/>
    </source>
</evidence>
<dbReference type="GO" id="GO:0004252">
    <property type="term" value="F:serine-type endopeptidase activity"/>
    <property type="evidence" value="ECO:0007669"/>
    <property type="project" value="UniProtKB-UniRule"/>
</dbReference>
<evidence type="ECO:0000256" key="9">
    <source>
        <dbReference type="PIRSR" id="PIRSR615500-1"/>
    </source>
</evidence>
<dbReference type="PROSITE" id="PS00137">
    <property type="entry name" value="SUBTILASE_HIS"/>
    <property type="match status" value="1"/>
</dbReference>
<dbReference type="InterPro" id="IPR015500">
    <property type="entry name" value="Peptidase_S8_subtilisin-rel"/>
</dbReference>
<feature type="domain" description="Inhibitor I9" evidence="15">
    <location>
        <begin position="118"/>
        <end position="180"/>
    </location>
</feature>
<keyword evidence="2" id="KW-0134">Cell wall</keyword>
<evidence type="ECO:0000256" key="1">
    <source>
        <dbReference type="ARBA" id="ARBA00011073"/>
    </source>
</evidence>
<evidence type="ECO:0000256" key="6">
    <source>
        <dbReference type="ARBA" id="ARBA00022737"/>
    </source>
</evidence>
<evidence type="ECO:0000259" key="16">
    <source>
        <dbReference type="Pfam" id="PF06280"/>
    </source>
</evidence>
<protein>
    <submittedName>
        <fullName evidence="17">S8 family serine peptidase</fullName>
    </submittedName>
</protein>
<dbReference type="Gene3D" id="2.60.40.4070">
    <property type="match status" value="1"/>
</dbReference>
<keyword evidence="8 10" id="KW-0720">Serine protease</keyword>
<evidence type="ECO:0000256" key="3">
    <source>
        <dbReference type="ARBA" id="ARBA00022525"/>
    </source>
</evidence>
<dbReference type="InterPro" id="IPR023828">
    <property type="entry name" value="Peptidase_S8_Ser-AS"/>
</dbReference>
<evidence type="ECO:0000256" key="10">
    <source>
        <dbReference type="PROSITE-ProRule" id="PRU01240"/>
    </source>
</evidence>
<gene>
    <name evidence="17" type="ORF">F8153_07875</name>
</gene>
<feature type="active site" description="Charge relay system" evidence="9 10">
    <location>
        <position position="278"/>
    </location>
</feature>
<keyword evidence="4 10" id="KW-0645">Protease</keyword>
<dbReference type="SUPFAM" id="SSF52025">
    <property type="entry name" value="PA domain"/>
    <property type="match status" value="1"/>
</dbReference>
<dbReference type="Proteomes" id="UP000465601">
    <property type="component" value="Unassembled WGS sequence"/>
</dbReference>
<evidence type="ECO:0000256" key="2">
    <source>
        <dbReference type="ARBA" id="ARBA00022512"/>
    </source>
</evidence>
<evidence type="ECO:0000256" key="11">
    <source>
        <dbReference type="RuleBase" id="RU003355"/>
    </source>
</evidence>
<evidence type="ECO:0000256" key="5">
    <source>
        <dbReference type="ARBA" id="ARBA00022729"/>
    </source>
</evidence>
<reference evidence="17 18" key="1">
    <citation type="submission" date="2019-10" db="EMBL/GenBank/DDBJ databases">
        <title>Alkaliphilus serpentinus sp. nov. and Alkaliphilus pronyensis sp. nov., two novel anaerobic alkaliphilic species isolated from the serpentinized-hosted hydrothermal field of the Prony Bay (New Caledonia).</title>
        <authorList>
            <person name="Postec A."/>
        </authorList>
    </citation>
    <scope>NUCLEOTIDE SEQUENCE [LARGE SCALE GENOMIC DNA]</scope>
    <source>
        <strain evidence="17 18">LacT</strain>
    </source>
</reference>
<dbReference type="EMBL" id="WBZB01000024">
    <property type="protein sequence ID" value="KAB3530007.1"/>
    <property type="molecule type" value="Genomic_DNA"/>
</dbReference>
<dbReference type="PROSITE" id="PS00138">
    <property type="entry name" value="SUBTILASE_SER"/>
    <property type="match status" value="1"/>
</dbReference>
<dbReference type="InterPro" id="IPR003137">
    <property type="entry name" value="PA_domain"/>
</dbReference>
<dbReference type="PANTHER" id="PTHR43806">
    <property type="entry name" value="PEPTIDASE S8"/>
    <property type="match status" value="1"/>
</dbReference>
<dbReference type="CDD" id="cd07475">
    <property type="entry name" value="Peptidases_S8_C5a_Peptidase"/>
    <property type="match status" value="1"/>
</dbReference>
<dbReference type="Pfam" id="PF06280">
    <property type="entry name" value="fn3_5"/>
    <property type="match status" value="1"/>
</dbReference>
<dbReference type="PROSITE" id="PS51892">
    <property type="entry name" value="SUBTILASE"/>
    <property type="match status" value="1"/>
</dbReference>
<evidence type="ECO:0000259" key="15">
    <source>
        <dbReference type="Pfam" id="PF05922"/>
    </source>
</evidence>
<dbReference type="Pfam" id="PF05922">
    <property type="entry name" value="Inhibitor_I9"/>
    <property type="match status" value="1"/>
</dbReference>
<dbReference type="InterPro" id="IPR023827">
    <property type="entry name" value="Peptidase_S8_Asp-AS"/>
</dbReference>
<dbReference type="SUPFAM" id="SSF52743">
    <property type="entry name" value="Subtilisin-like"/>
    <property type="match status" value="1"/>
</dbReference>
<dbReference type="InterPro" id="IPR000209">
    <property type="entry name" value="Peptidase_S8/S53_dom"/>
</dbReference>
<sequence>MNCQPFTTTNMKGCVNLKTRRVLTLLLIVAFVLSNSLAFAASPTSDNQLDESIISRAIEKLKPEETEASLSRKLEKFFNEDDEVRIIVELDSEPTIQYATRMNKGYSALSVKVVSDLERNIEKEQQQVKQKILSSKINMDFIHSFKTTFNGFSGMVKVEDIKAIEKLPNVKKVYLSNEYERPEIEPSMNTSNDMIGALPTWDLSYKGEGTVIAIIDTGIDPRHRDMVLSEGTEPKLTQEDVEGLNLLGRYFTEKVPYGYNYYDLNNEILDLGPDPSMHGMHVAGTAGANGDPDNGGIKGVAPESQLLAMKVFSNDPIYGTTFSDIYLVAIDEAVRLGADVLNMSLGSTASFYIPDSAEDIAITNATNNGIVCSVSAGNSATITDGWTETNYGYPWRENPDIGVVGAPSLNKDTISVASIENTHQQSKYLVYEIDGVEHNVPMAVAGNINPAEALPGLQEFVDGGSGHPTELTNVAGKVALIVRGGLTPPFVEKIQNAQAAGAIGVIIRNHENGGEGLVNMQTPADQSIPAVFIGHQGGLALMGLEEKLLTFSNDTMLAPNPAGNTMSDFTSWGVTPSLELKPEITAPGGQIYSTLQDDEYGTMSGTSMAAPHVAGGSALVLEYIKENPLYESLSLAEQTRLAKVLLMNTANVVYDGSNIEVSPRRQGAGLMDLYGAVTTPVRLVDATTNEAKVELKDFEDTTITMDFRAINDSDEEATYDVNVAVITDYIHSLGLNLLEADYIYDAIVDAPASITVPANDEYEFSVTIDIGEDETIYRNMFVEGFVTLVDPNDENPSLSVPYVGFYGDWGEPNILDGMNYIDSEGESYFEASGMIYWDAEGGGYYYSTPRIFMNPGTEAGYLEGTGNVTPYLSFMRNAEFVNYKILDEEGNHLRTILMQQFVRKNFIDGGAEQPVRMISAAEWDGTVNGEVLPDGDYFYEIEAKVHYEGAEIQSKRIPITIDTVGPEVTDLAYDPVTGMLNWNSIDAAAGILGFMFEVNGQEVEEIVNGEEGVTSYSVSLRNYITEAGEYEIKVFAVDNILNISMTVLDYTFEVYNPYIFILQPGLLDVYNSNEITFEGYVGNDLYLVSVLIDSVEADLEFVEEAEVRHPDNNSVLYTGPAFRFSKTLTMEDGYQEVSIESISATGLTGSLTRRFYVDTTSPELDITIASIDTEAKTAELQIRMQDNFDTLILYQGDSQIYTQEGPLVTPAPADETISVTVNYQDVDTFVFTLHDVAGNMTVMEITIDESLVEPIPMSELPTNTVIVGEEAFDMEYLNNNADAQMKLIEAYNGEDSVYIKLDDDTIVSADGSVVSIEVLPETILYYDADGNISVYSK</sequence>
<evidence type="ECO:0000259" key="14">
    <source>
        <dbReference type="Pfam" id="PF02225"/>
    </source>
</evidence>
<feature type="active site" description="Charge relay system" evidence="9 10">
    <location>
        <position position="607"/>
    </location>
</feature>
<dbReference type="PANTHER" id="PTHR43806:SF11">
    <property type="entry name" value="CEREVISIN-RELATED"/>
    <property type="match status" value="1"/>
</dbReference>
<accession>A0A833HNU6</accession>
<dbReference type="InterPro" id="IPR010259">
    <property type="entry name" value="S8pro/Inhibitor_I9"/>
</dbReference>